<feature type="compositionally biased region" description="Low complexity" evidence="1">
    <location>
        <begin position="1"/>
        <end position="13"/>
    </location>
</feature>
<evidence type="ECO:0000259" key="2">
    <source>
        <dbReference type="PROSITE" id="PS50018"/>
    </source>
</evidence>
<comment type="caution">
    <text evidence="4">The sequence shown here is derived from an EMBL/GenBank/DDBJ whole genome shotgun (WGS) entry which is preliminary data.</text>
</comment>
<feature type="compositionally biased region" description="Polar residues" evidence="1">
    <location>
        <begin position="171"/>
        <end position="188"/>
    </location>
</feature>
<dbReference type="GO" id="GO:0005938">
    <property type="term" value="C:cell cortex"/>
    <property type="evidence" value="ECO:0007669"/>
    <property type="project" value="TreeGrafter"/>
</dbReference>
<dbReference type="Gene3D" id="1.10.418.10">
    <property type="entry name" value="Calponin-like domain"/>
    <property type="match status" value="1"/>
</dbReference>
<evidence type="ECO:0000313" key="5">
    <source>
        <dbReference type="Proteomes" id="UP000572817"/>
    </source>
</evidence>
<dbReference type="PROSITE" id="PS50021">
    <property type="entry name" value="CH"/>
    <property type="match status" value="1"/>
</dbReference>
<dbReference type="SMART" id="SM00033">
    <property type="entry name" value="CH"/>
    <property type="match status" value="1"/>
</dbReference>
<dbReference type="OrthoDB" id="775356at2759"/>
<dbReference type="SUPFAM" id="SSF48350">
    <property type="entry name" value="GTPase activation domain, GAP"/>
    <property type="match status" value="1"/>
</dbReference>
<dbReference type="GO" id="GO:0005096">
    <property type="term" value="F:GTPase activator activity"/>
    <property type="evidence" value="ECO:0007669"/>
    <property type="project" value="TreeGrafter"/>
</dbReference>
<dbReference type="InterPro" id="IPR001936">
    <property type="entry name" value="RasGAP_dom"/>
</dbReference>
<dbReference type="PANTHER" id="PTHR14149">
    <property type="entry name" value="RAS GTPASE-ACTIVATING PROTEIN WITH IQ MOTIF"/>
    <property type="match status" value="1"/>
</dbReference>
<feature type="region of interest" description="Disordered" evidence="1">
    <location>
        <begin position="1"/>
        <end position="200"/>
    </location>
</feature>
<dbReference type="SMART" id="SM00015">
    <property type="entry name" value="IQ"/>
    <property type="match status" value="12"/>
</dbReference>
<proteinExistence type="predicted"/>
<dbReference type="SUPFAM" id="SSF47576">
    <property type="entry name" value="Calponin-homology domain, CH-domain"/>
    <property type="match status" value="1"/>
</dbReference>
<feature type="compositionally biased region" description="Polar residues" evidence="1">
    <location>
        <begin position="41"/>
        <end position="56"/>
    </location>
</feature>
<dbReference type="InterPro" id="IPR008936">
    <property type="entry name" value="Rho_GTPase_activation_prot"/>
</dbReference>
<dbReference type="Pfam" id="PF03836">
    <property type="entry name" value="RasGAP_C"/>
    <property type="match status" value="1"/>
</dbReference>
<gene>
    <name evidence="4" type="ORF">GTA08_BOTSDO11725</name>
</gene>
<dbReference type="PROSITE" id="PS50096">
    <property type="entry name" value="IQ"/>
    <property type="match status" value="8"/>
</dbReference>
<dbReference type="InterPro" id="IPR000048">
    <property type="entry name" value="IQ_motif_EF-hand-BS"/>
</dbReference>
<sequence length="1775" mass="201861">MSYSSYSPSRPRSTLTHQAASPSPLRHASTASNASSGYSSNDVPSRTSTVSSNGNGVTDFRSVLKSHRRGMSESTATATNDDPFGHNPAGTYLSMRSKLRPLPQAPVSPPSSPEKPSHPPTHTRSKSYAPASSSPPALDTTPPRKQTRSPALLPPGSPPQLDTTPPRMHGRSQSLDPFNAPQLSSTGSPTGGMDGSVSPTKQYSLALSRSDSVRAPARERPKSVHFAPQFEDPDLKGLEKSSTAQLRTLSKFGVNPDDEFTIKSPEEEVVGMHGRRRLQRGMSTRGKKVQSGWATRTWMDQQRQFLQAYEYLCHIGEAKEWIEDIIEKPIPPIVALEEALRDGVTLAEIVQALNPDRPLRIFRHPKLQFRHSDNIALFFRLLQDVELPELFRFELVDLYEKKNIPKVIYCIHALSWLLYRKGIVDFRIGNLVGQLQFEHHELEEMQKGLDKSGVSMPNFSGMSANFGEPEPEPEPEPVETEEERIERELAENEHIFVDLQAQIRGAMERVRLGDIMQALWDNEDWLVDLQSRIRGDFSRQISEYKMDMWKFAVNLQSASRGYIVRSRQRSRQQYWHHKQKEVVALQSLVRARKARAEVQHIKTKTQRHEPGIRMFQAAIRGALKRRDVGDQYEATQEAAAGVKGLQAAIRGALLRHHLGDQLADLQDAELGILEFQSAIRGALLRRKVDDQWTAAQEAGNQVEVLQALARGMMIRKAQRAEQNHLRQQESVFTMLQGAIRGAKARAQTSQLVDDLSSKQAHWTDLQAAARGNAVRSSLKELRGRLAACIAEITELQSAARGAKARGEVADTLTALAEQEETVLDLQSAIRGNLFRRKYNADLKALKTATPSIIEFQSAVRGFSARMDTYDILCALSETEEQVVQLQSFARGLLARAKIGNLFMALEPEEEAICELQSFARGKIIRTRFAEKQKFYRENMEKVIKVQSFVRGRQQGEAYKSLTSGKNPPVSTVKNFVHLLNDSDIDFDEEIEFERLRKTVVQHIRQNEMAEQYIDQLDIKIALLVKNKITLDEVVKHQRHFGGHVGNLLTNKELASKDPFDLRALNKNSRKKLEHYQEFFFILQTQPQYLARLFKKLREQGIAEKESKRVELLIMGVFGFAQKRREEYYLLKLIARSIREEVDICGSVQDYLRGNFFWSKVLANYVRTPRDRKFLRDLLGPLIKEYIMENEALDLESDPLQIYRSAINNEELRTGQRSRRMPDVPREEAIRDPETRETFIRHLQDLRDIADQFFASMEDSLQKMPYGMRFVSKQQFEALCAKFPYEDQQYILQIVGHWLWKTYLQPALVQPETWGVIDRGLSPLQKRNLGEVSKVVGQVAAGRQFGGDNVYLQPLNSYITEAIGRLEEIWTNLITIRPAETQFDIDEFNDLYNTQKPTLYIKLSDIFAIHQVVANDLPCICVAQEDIPLRELLRELGSAKGNEHELASVNATEISLTLNPKFHEVEEPDAPIKALYMETKRCVLYIIRIQTGPDLLSIMVKPISDDDEDRWAALIHEELAPHNVRKRSAYTDTASPLIDIASLTYTELKRCALENILTLEQAGRLTRNNKYQDLLNDIAIDIRTKHRRRIQRSREMENVKATLSALDSKSGWLDSQLKSYNDYIEQAMVTLQSKKGKKRFLLPFTKQYNHERELQKRGQVPKFGSFKYSARALGEKGVLVEWRGYTDRDRGWEKTNITISSDEVGIFHIEGSVGSMMIPGASAMVPLDDLLQAQFENKQFINLFGGEDGGAQGTLKLNVNLLLHLVFKKFYRDGGS</sequence>
<protein>
    <submittedName>
        <fullName evidence="4">IQ motif EF-hand binding site</fullName>
    </submittedName>
</protein>
<reference evidence="4" key="1">
    <citation type="submission" date="2020-04" db="EMBL/GenBank/DDBJ databases">
        <title>Genome Assembly and Annotation of Botryosphaeria dothidea sdau 11-99, a Latent Pathogen of Apple Fruit Ring Rot in China.</title>
        <authorList>
            <person name="Yu C."/>
            <person name="Diao Y."/>
            <person name="Lu Q."/>
            <person name="Zhao J."/>
            <person name="Cui S."/>
            <person name="Peng C."/>
            <person name="He B."/>
            <person name="Liu H."/>
        </authorList>
    </citation>
    <scope>NUCLEOTIDE SEQUENCE [LARGE SCALE GENOMIC DNA]</scope>
    <source>
        <strain evidence="4">Sdau11-99</strain>
    </source>
</reference>
<feature type="domain" description="Ras-GAP" evidence="2">
    <location>
        <begin position="1107"/>
        <end position="1340"/>
    </location>
</feature>
<evidence type="ECO:0000256" key="1">
    <source>
        <dbReference type="SAM" id="MobiDB-lite"/>
    </source>
</evidence>
<dbReference type="Pfam" id="PF00616">
    <property type="entry name" value="RasGAP"/>
    <property type="match status" value="1"/>
</dbReference>
<evidence type="ECO:0000313" key="4">
    <source>
        <dbReference type="EMBL" id="KAF4312438.1"/>
    </source>
</evidence>
<dbReference type="PANTHER" id="PTHR14149:SF14">
    <property type="entry name" value="CALPONIN-HOMOLOGY (CH) DOMAIN-CONTAINING PROTEIN"/>
    <property type="match status" value="1"/>
</dbReference>
<dbReference type="InterPro" id="IPR000593">
    <property type="entry name" value="RasGAP_C"/>
</dbReference>
<name>A0A8H4J7N7_9PEZI</name>
<dbReference type="InterPro" id="IPR001715">
    <property type="entry name" value="CH_dom"/>
</dbReference>
<dbReference type="PROSITE" id="PS50018">
    <property type="entry name" value="RAS_GTPASE_ACTIV_2"/>
    <property type="match status" value="1"/>
</dbReference>
<organism evidence="4 5">
    <name type="scientific">Botryosphaeria dothidea</name>
    <dbReference type="NCBI Taxonomy" id="55169"/>
    <lineage>
        <taxon>Eukaryota</taxon>
        <taxon>Fungi</taxon>
        <taxon>Dikarya</taxon>
        <taxon>Ascomycota</taxon>
        <taxon>Pezizomycotina</taxon>
        <taxon>Dothideomycetes</taxon>
        <taxon>Dothideomycetes incertae sedis</taxon>
        <taxon>Botryosphaeriales</taxon>
        <taxon>Botryosphaeriaceae</taxon>
        <taxon>Botryosphaeria</taxon>
    </lineage>
</organism>
<dbReference type="InterPro" id="IPR036872">
    <property type="entry name" value="CH_dom_sf"/>
</dbReference>
<dbReference type="CDD" id="cd21206">
    <property type="entry name" value="CH_IQGAP"/>
    <property type="match status" value="1"/>
</dbReference>
<keyword evidence="5" id="KW-1185">Reference proteome</keyword>
<dbReference type="SMART" id="SM00323">
    <property type="entry name" value="RasGAP"/>
    <property type="match status" value="1"/>
</dbReference>
<feature type="compositionally biased region" description="Low complexity" evidence="1">
    <location>
        <begin position="28"/>
        <end position="40"/>
    </location>
</feature>
<feature type="compositionally biased region" description="Pro residues" evidence="1">
    <location>
        <begin position="103"/>
        <end position="113"/>
    </location>
</feature>
<dbReference type="CDD" id="cd05127">
    <property type="entry name" value="RasGAP_IQGAP_like"/>
    <property type="match status" value="1"/>
</dbReference>
<accession>A0A8H4J7N7</accession>
<dbReference type="EMBL" id="WWBZ02000002">
    <property type="protein sequence ID" value="KAF4312438.1"/>
    <property type="molecule type" value="Genomic_DNA"/>
</dbReference>
<dbReference type="Pfam" id="PF00307">
    <property type="entry name" value="CH"/>
    <property type="match status" value="1"/>
</dbReference>
<dbReference type="SUPFAM" id="SSF143885">
    <property type="entry name" value="RGC domain-like"/>
    <property type="match status" value="1"/>
</dbReference>
<dbReference type="Gene3D" id="1.10.506.10">
    <property type="entry name" value="GTPase Activation - p120gap, domain 1"/>
    <property type="match status" value="1"/>
</dbReference>
<dbReference type="Proteomes" id="UP000572817">
    <property type="component" value="Unassembled WGS sequence"/>
</dbReference>
<evidence type="ECO:0000259" key="3">
    <source>
        <dbReference type="PROSITE" id="PS50021"/>
    </source>
</evidence>
<feature type="domain" description="Calponin-homology (CH)" evidence="3">
    <location>
        <begin position="312"/>
        <end position="418"/>
    </location>
</feature>